<dbReference type="InterPro" id="IPR029058">
    <property type="entry name" value="AB_hydrolase_fold"/>
</dbReference>
<comment type="similarity">
    <text evidence="1">Belongs to the AB hydrolase superfamily. AB hydrolase 2 family.</text>
</comment>
<dbReference type="Gene3D" id="3.40.50.1820">
    <property type="entry name" value="alpha/beta hydrolase"/>
    <property type="match status" value="1"/>
</dbReference>
<dbReference type="OMA" id="WVFPTAP"/>
<dbReference type="InterPro" id="IPR003140">
    <property type="entry name" value="PLipase/COase/thioEstase"/>
</dbReference>
<evidence type="ECO:0000313" key="3">
    <source>
        <dbReference type="EMBL" id="EHK19761.1"/>
    </source>
</evidence>
<sequence>MPALPFVAGPSTGHTHTVILLHGRDSEAQEFASEFFECEATGTEPDRTLPALFPTVRWIFPQAKALYAKRFDIEMSQWFDMWSVEDQQERIELQIPGLQSSVGLIAELIREEEILVPRNRIFLGGISQGFATGGFAGLCGFSSWLPLFNQAASDIELIKEEDTGGKLAAMQRLYLDGATKQQTSLSLQQLTSTPILLEHCDDDEIINIQSGFLLRNFMAQLGLSVRFHNYEDGGHWINEPQGVDDFVDFLRQGIDRCTWSC</sequence>
<dbReference type="Proteomes" id="UP000007115">
    <property type="component" value="Unassembled WGS sequence"/>
</dbReference>
<dbReference type="AlphaFoldDB" id="G9N079"/>
<proteinExistence type="inferred from homology"/>
<protein>
    <recommendedName>
        <fullName evidence="2">Phospholipase/carboxylesterase/thioesterase domain-containing protein</fullName>
    </recommendedName>
</protein>
<dbReference type="HOGENOM" id="CLU_049413_2_0_1"/>
<evidence type="ECO:0000259" key="2">
    <source>
        <dbReference type="Pfam" id="PF02230"/>
    </source>
</evidence>
<dbReference type="RefSeq" id="XP_013953961.1">
    <property type="nucleotide sequence ID" value="XM_014098486.1"/>
</dbReference>
<dbReference type="InterPro" id="IPR050565">
    <property type="entry name" value="LYPA1-2/EST-like"/>
</dbReference>
<dbReference type="STRING" id="413071.G9N079"/>
<dbReference type="PANTHER" id="PTHR10655:SF63">
    <property type="entry name" value="PHOSPHOLIPASE_CARBOXYLESTERASE_THIOESTERASE DOMAIN-CONTAINING PROTEIN"/>
    <property type="match status" value="1"/>
</dbReference>
<feature type="domain" description="Phospholipase/carboxylesterase/thioesterase" evidence="2">
    <location>
        <begin position="180"/>
        <end position="251"/>
    </location>
</feature>
<dbReference type="GO" id="GO:0008474">
    <property type="term" value="F:palmitoyl-(protein) hydrolase activity"/>
    <property type="evidence" value="ECO:0007669"/>
    <property type="project" value="TreeGrafter"/>
</dbReference>
<dbReference type="SUPFAM" id="SSF53474">
    <property type="entry name" value="alpha/beta-Hydrolases"/>
    <property type="match status" value="1"/>
</dbReference>
<keyword evidence="4" id="KW-1185">Reference proteome</keyword>
<dbReference type="eggNOG" id="KOG2112">
    <property type="taxonomic scope" value="Eukaryota"/>
</dbReference>
<dbReference type="PANTHER" id="PTHR10655">
    <property type="entry name" value="LYSOPHOSPHOLIPASE-RELATED"/>
    <property type="match status" value="1"/>
</dbReference>
<gene>
    <name evidence="3" type="ORF">TRIVIDRAFT_193216</name>
</gene>
<comment type="caution">
    <text evidence="3">The sequence shown here is derived from an EMBL/GenBank/DDBJ whole genome shotgun (WGS) entry which is preliminary data.</text>
</comment>
<feature type="domain" description="Phospholipase/carboxylesterase/thioesterase" evidence="2">
    <location>
        <begin position="5"/>
        <end position="131"/>
    </location>
</feature>
<dbReference type="GO" id="GO:0005737">
    <property type="term" value="C:cytoplasm"/>
    <property type="evidence" value="ECO:0007669"/>
    <property type="project" value="TreeGrafter"/>
</dbReference>
<dbReference type="EMBL" id="ABDF02000082">
    <property type="protein sequence ID" value="EHK19761.1"/>
    <property type="molecule type" value="Genomic_DNA"/>
</dbReference>
<dbReference type="InParanoid" id="G9N079"/>
<dbReference type="VEuPathDB" id="FungiDB:TRIVIDRAFT_193216"/>
<accession>G9N079</accession>
<reference evidence="3 4" key="1">
    <citation type="journal article" date="2011" name="Genome Biol.">
        <title>Comparative genome sequence analysis underscores mycoparasitism as the ancestral life style of Trichoderma.</title>
        <authorList>
            <person name="Kubicek C.P."/>
            <person name="Herrera-Estrella A."/>
            <person name="Seidl-Seiboth V."/>
            <person name="Martinez D.A."/>
            <person name="Druzhinina I.S."/>
            <person name="Thon M."/>
            <person name="Zeilinger S."/>
            <person name="Casas-Flores S."/>
            <person name="Horwitz B.A."/>
            <person name="Mukherjee P.K."/>
            <person name="Mukherjee M."/>
            <person name="Kredics L."/>
            <person name="Alcaraz L.D."/>
            <person name="Aerts A."/>
            <person name="Antal Z."/>
            <person name="Atanasova L."/>
            <person name="Cervantes-Badillo M.G."/>
            <person name="Challacombe J."/>
            <person name="Chertkov O."/>
            <person name="McCluskey K."/>
            <person name="Coulpier F."/>
            <person name="Deshpande N."/>
            <person name="von Doehren H."/>
            <person name="Ebbole D.J."/>
            <person name="Esquivel-Naranjo E.U."/>
            <person name="Fekete E."/>
            <person name="Flipphi M."/>
            <person name="Glaser F."/>
            <person name="Gomez-Rodriguez E.Y."/>
            <person name="Gruber S."/>
            <person name="Han C."/>
            <person name="Henrissat B."/>
            <person name="Hermosa R."/>
            <person name="Hernandez-Onate M."/>
            <person name="Karaffa L."/>
            <person name="Kosti I."/>
            <person name="Le Crom S."/>
            <person name="Lindquist E."/>
            <person name="Lucas S."/>
            <person name="Luebeck M."/>
            <person name="Luebeck P.S."/>
            <person name="Margeot A."/>
            <person name="Metz B."/>
            <person name="Misra M."/>
            <person name="Nevalainen H."/>
            <person name="Omann M."/>
            <person name="Packer N."/>
            <person name="Perrone G."/>
            <person name="Uresti-Rivera E.E."/>
            <person name="Salamov A."/>
            <person name="Schmoll M."/>
            <person name="Seiboth B."/>
            <person name="Shapiro H."/>
            <person name="Sukno S."/>
            <person name="Tamayo-Ramos J.A."/>
            <person name="Tisch D."/>
            <person name="Wiest A."/>
            <person name="Wilkinson H.H."/>
            <person name="Zhang M."/>
            <person name="Coutinho P.M."/>
            <person name="Kenerley C.M."/>
            <person name="Monte E."/>
            <person name="Baker S.E."/>
            <person name="Grigoriev I.V."/>
        </authorList>
    </citation>
    <scope>NUCLEOTIDE SEQUENCE [LARGE SCALE GENOMIC DNA]</scope>
    <source>
        <strain evidence="4">Gv29-8 / FGSC 10586</strain>
    </source>
</reference>
<dbReference type="GeneID" id="25789728"/>
<evidence type="ECO:0000256" key="1">
    <source>
        <dbReference type="ARBA" id="ARBA00006499"/>
    </source>
</evidence>
<dbReference type="Pfam" id="PF02230">
    <property type="entry name" value="Abhydrolase_2"/>
    <property type="match status" value="2"/>
</dbReference>
<organism evidence="3 4">
    <name type="scientific">Hypocrea virens (strain Gv29-8 / FGSC 10586)</name>
    <name type="common">Gliocladium virens</name>
    <name type="synonym">Trichoderma virens</name>
    <dbReference type="NCBI Taxonomy" id="413071"/>
    <lineage>
        <taxon>Eukaryota</taxon>
        <taxon>Fungi</taxon>
        <taxon>Dikarya</taxon>
        <taxon>Ascomycota</taxon>
        <taxon>Pezizomycotina</taxon>
        <taxon>Sordariomycetes</taxon>
        <taxon>Hypocreomycetidae</taxon>
        <taxon>Hypocreales</taxon>
        <taxon>Hypocreaceae</taxon>
        <taxon>Trichoderma</taxon>
    </lineage>
</organism>
<evidence type="ECO:0000313" key="4">
    <source>
        <dbReference type="Proteomes" id="UP000007115"/>
    </source>
</evidence>
<dbReference type="OrthoDB" id="2418081at2759"/>
<dbReference type="GO" id="GO:0052689">
    <property type="term" value="F:carboxylic ester hydrolase activity"/>
    <property type="evidence" value="ECO:0007669"/>
    <property type="project" value="TreeGrafter"/>
</dbReference>
<name>G9N079_HYPVG</name>